<evidence type="ECO:0000313" key="3">
    <source>
        <dbReference type="EMBL" id="RFU15221.1"/>
    </source>
</evidence>
<keyword evidence="4" id="KW-1185">Reference proteome</keyword>
<dbReference type="InterPro" id="IPR007138">
    <property type="entry name" value="ABM_dom"/>
</dbReference>
<dbReference type="Proteomes" id="UP000264702">
    <property type="component" value="Unassembled WGS sequence"/>
</dbReference>
<feature type="region of interest" description="Disordered" evidence="1">
    <location>
        <begin position="1"/>
        <end position="21"/>
    </location>
</feature>
<protein>
    <submittedName>
        <fullName evidence="3">Antibiotic biosynthesis monooxygenase</fullName>
    </submittedName>
</protein>
<dbReference type="SUPFAM" id="SSF54909">
    <property type="entry name" value="Dimeric alpha+beta barrel"/>
    <property type="match status" value="1"/>
</dbReference>
<keyword evidence="3" id="KW-0503">Monooxygenase</keyword>
<comment type="caution">
    <text evidence="3">The sequence shown here is derived from an EMBL/GenBank/DDBJ whole genome shotgun (WGS) entry which is preliminary data.</text>
</comment>
<name>A0A372IKC9_9BACT</name>
<organism evidence="3 4">
    <name type="scientific">Paracidobacterium acidisoli</name>
    <dbReference type="NCBI Taxonomy" id="2303751"/>
    <lineage>
        <taxon>Bacteria</taxon>
        <taxon>Pseudomonadati</taxon>
        <taxon>Acidobacteriota</taxon>
        <taxon>Terriglobia</taxon>
        <taxon>Terriglobales</taxon>
        <taxon>Acidobacteriaceae</taxon>
        <taxon>Paracidobacterium</taxon>
    </lineage>
</organism>
<reference evidence="3 4" key="1">
    <citation type="submission" date="2018-08" db="EMBL/GenBank/DDBJ databases">
        <title>Acidipila sp. 4G-K13, an acidobacterium isolated from forest soil.</title>
        <authorList>
            <person name="Gao Z.-H."/>
            <person name="Qiu L.-H."/>
        </authorList>
    </citation>
    <scope>NUCLEOTIDE SEQUENCE [LARGE SCALE GENOMIC DNA]</scope>
    <source>
        <strain evidence="3 4">4G-K13</strain>
    </source>
</reference>
<dbReference type="PROSITE" id="PS51725">
    <property type="entry name" value="ABM"/>
    <property type="match status" value="1"/>
</dbReference>
<dbReference type="AlphaFoldDB" id="A0A372IKC9"/>
<proteinExistence type="predicted"/>
<keyword evidence="3" id="KW-0560">Oxidoreductase</keyword>
<evidence type="ECO:0000313" key="4">
    <source>
        <dbReference type="Proteomes" id="UP000264702"/>
    </source>
</evidence>
<dbReference type="Pfam" id="PF03992">
    <property type="entry name" value="ABM"/>
    <property type="match status" value="1"/>
</dbReference>
<dbReference type="GO" id="GO:0004497">
    <property type="term" value="F:monooxygenase activity"/>
    <property type="evidence" value="ECO:0007669"/>
    <property type="project" value="UniProtKB-KW"/>
</dbReference>
<evidence type="ECO:0000259" key="2">
    <source>
        <dbReference type="PROSITE" id="PS51725"/>
    </source>
</evidence>
<evidence type="ECO:0000256" key="1">
    <source>
        <dbReference type="SAM" id="MobiDB-lite"/>
    </source>
</evidence>
<feature type="compositionally biased region" description="Polar residues" evidence="1">
    <location>
        <begin position="8"/>
        <end position="18"/>
    </location>
</feature>
<feature type="domain" description="ABM" evidence="2">
    <location>
        <begin position="28"/>
        <end position="117"/>
    </location>
</feature>
<dbReference type="InterPro" id="IPR011008">
    <property type="entry name" value="Dimeric_a/b-barrel"/>
</dbReference>
<dbReference type="Gene3D" id="3.30.70.100">
    <property type="match status" value="1"/>
</dbReference>
<dbReference type="OrthoDB" id="9798157at2"/>
<sequence>MPDATASKPRTASLSAGSPATPEASPLILETAILNVILGAEAEFEAAMTAARPLVAATPGFLWIEVRPCIETPGRYLLLVAWQSLEDHTIGFRQSDRYEPWRQALHHFYEPFPLVEHYGDSLFAPSKPGRSPRL</sequence>
<accession>A0A372IKC9</accession>
<gene>
    <name evidence="3" type="ORF">D0Y96_16120</name>
</gene>
<dbReference type="EMBL" id="QVQT01000006">
    <property type="protein sequence ID" value="RFU15221.1"/>
    <property type="molecule type" value="Genomic_DNA"/>
</dbReference>